<gene>
    <name evidence="3" type="ORF">PENARI_c014G06875</name>
</gene>
<keyword evidence="2" id="KW-0472">Membrane</keyword>
<keyword evidence="4" id="KW-1185">Reference proteome</keyword>
<dbReference type="EMBL" id="LXJU01000014">
    <property type="protein sequence ID" value="OGE51287.1"/>
    <property type="molecule type" value="Genomic_DNA"/>
</dbReference>
<dbReference type="GeneID" id="34578270"/>
<comment type="caution">
    <text evidence="3">The sequence shown here is derived from an EMBL/GenBank/DDBJ whole genome shotgun (WGS) entry which is preliminary data.</text>
</comment>
<protein>
    <submittedName>
        <fullName evidence="3">Uncharacterized protein</fullName>
    </submittedName>
</protein>
<evidence type="ECO:0000313" key="3">
    <source>
        <dbReference type="EMBL" id="OGE51287.1"/>
    </source>
</evidence>
<evidence type="ECO:0000256" key="2">
    <source>
        <dbReference type="SAM" id="Phobius"/>
    </source>
</evidence>
<proteinExistence type="predicted"/>
<evidence type="ECO:0000313" key="4">
    <source>
        <dbReference type="Proteomes" id="UP000177622"/>
    </source>
</evidence>
<dbReference type="STRING" id="1835702.A0A1F5LDW4"/>
<reference evidence="3 4" key="1">
    <citation type="journal article" date="2016" name="Sci. Rep.">
        <title>Penicillium arizonense, a new, genome sequenced fungal species, reveals a high chemical diversity in secreted metabolites.</title>
        <authorList>
            <person name="Grijseels S."/>
            <person name="Nielsen J.C."/>
            <person name="Randelovic M."/>
            <person name="Nielsen J."/>
            <person name="Nielsen K.F."/>
            <person name="Workman M."/>
            <person name="Frisvad J.C."/>
        </authorList>
    </citation>
    <scope>NUCLEOTIDE SEQUENCE [LARGE SCALE GENOMIC DNA]</scope>
    <source>
        <strain evidence="3 4">CBS 141311</strain>
    </source>
</reference>
<feature type="coiled-coil region" evidence="1">
    <location>
        <begin position="83"/>
        <end position="110"/>
    </location>
</feature>
<dbReference type="Proteomes" id="UP000177622">
    <property type="component" value="Unassembled WGS sequence"/>
</dbReference>
<keyword evidence="2" id="KW-0812">Transmembrane</keyword>
<feature type="non-terminal residue" evidence="3">
    <location>
        <position position="1"/>
    </location>
</feature>
<keyword evidence="2" id="KW-1133">Transmembrane helix</keyword>
<name>A0A1F5LDW4_PENAI</name>
<dbReference type="OrthoDB" id="10261408at2759"/>
<organism evidence="3 4">
    <name type="scientific">Penicillium arizonense</name>
    <dbReference type="NCBI Taxonomy" id="1835702"/>
    <lineage>
        <taxon>Eukaryota</taxon>
        <taxon>Fungi</taxon>
        <taxon>Dikarya</taxon>
        <taxon>Ascomycota</taxon>
        <taxon>Pezizomycotina</taxon>
        <taxon>Eurotiomycetes</taxon>
        <taxon>Eurotiomycetidae</taxon>
        <taxon>Eurotiales</taxon>
        <taxon>Aspergillaceae</taxon>
        <taxon>Penicillium</taxon>
    </lineage>
</organism>
<dbReference type="AlphaFoldDB" id="A0A1F5LDW4"/>
<dbReference type="RefSeq" id="XP_022486732.1">
    <property type="nucleotide sequence ID" value="XM_022633536.1"/>
</dbReference>
<sequence>PSFHLSKDSQPHVLILSFAMIGLWVTGGRAARTRAKNMHEKLVTLLESRMGDWKSQKDFKDTSWPMSTFQAVLLNDTSFKKLRKTVDEKVEKLNQDIEKLQQQVQELQNKLLLQEGWHQEELSQRRILDCKICYG</sequence>
<evidence type="ECO:0000256" key="1">
    <source>
        <dbReference type="SAM" id="Coils"/>
    </source>
</evidence>
<keyword evidence="1" id="KW-0175">Coiled coil</keyword>
<feature type="transmembrane region" description="Helical" evidence="2">
    <location>
        <begin position="12"/>
        <end position="31"/>
    </location>
</feature>
<accession>A0A1F5LDW4</accession>